<reference evidence="1" key="1">
    <citation type="journal article" date="2014" name="Nat. Commun.">
        <title>The rainbow trout genome provides novel insights into evolution after whole-genome duplication in vertebrates.</title>
        <authorList>
            <person name="Berthelot C."/>
            <person name="Brunet F."/>
            <person name="Chalopin D."/>
            <person name="Juanchich A."/>
            <person name="Bernard M."/>
            <person name="Noel B."/>
            <person name="Bento P."/>
            <person name="Da Silva C."/>
            <person name="Labadie K."/>
            <person name="Alberti A."/>
            <person name="Aury J.M."/>
            <person name="Louis A."/>
            <person name="Dehais P."/>
            <person name="Bardou P."/>
            <person name="Montfort J."/>
            <person name="Klopp C."/>
            <person name="Cabau C."/>
            <person name="Gaspin C."/>
            <person name="Thorgaard G.H."/>
            <person name="Boussaha M."/>
            <person name="Quillet E."/>
            <person name="Guyomard R."/>
            <person name="Galiana D."/>
            <person name="Bobe J."/>
            <person name="Volff J.N."/>
            <person name="Genet C."/>
            <person name="Wincker P."/>
            <person name="Jaillon O."/>
            <person name="Roest Crollius H."/>
            <person name="Guiguen Y."/>
        </authorList>
    </citation>
    <scope>NUCLEOTIDE SEQUENCE [LARGE SCALE GENOMIC DNA]</scope>
</reference>
<evidence type="ECO:0000313" key="2">
    <source>
        <dbReference type="Proteomes" id="UP000193380"/>
    </source>
</evidence>
<dbReference type="Proteomes" id="UP000193380">
    <property type="component" value="Unassembled WGS sequence"/>
</dbReference>
<dbReference type="AlphaFoldDB" id="A0A060XXJ8"/>
<organism evidence="1 2">
    <name type="scientific">Oncorhynchus mykiss</name>
    <name type="common">Rainbow trout</name>
    <name type="synonym">Salmo gairdneri</name>
    <dbReference type="NCBI Taxonomy" id="8022"/>
    <lineage>
        <taxon>Eukaryota</taxon>
        <taxon>Metazoa</taxon>
        <taxon>Chordata</taxon>
        <taxon>Craniata</taxon>
        <taxon>Vertebrata</taxon>
        <taxon>Euteleostomi</taxon>
        <taxon>Actinopterygii</taxon>
        <taxon>Neopterygii</taxon>
        <taxon>Teleostei</taxon>
        <taxon>Protacanthopterygii</taxon>
        <taxon>Salmoniformes</taxon>
        <taxon>Salmonidae</taxon>
        <taxon>Salmoninae</taxon>
        <taxon>Oncorhynchus</taxon>
    </lineage>
</organism>
<evidence type="ECO:0000313" key="1">
    <source>
        <dbReference type="EMBL" id="CDQ84398.1"/>
    </source>
</evidence>
<dbReference type="EMBL" id="FR906431">
    <property type="protein sequence ID" value="CDQ84398.1"/>
    <property type="molecule type" value="Genomic_DNA"/>
</dbReference>
<gene>
    <name evidence="1" type="ORF">GSONMT00045734001</name>
</gene>
<evidence type="ECO:0008006" key="3">
    <source>
        <dbReference type="Google" id="ProtNLM"/>
    </source>
</evidence>
<protein>
    <recommendedName>
        <fullName evidence="3">Reverse transcriptase domain-containing protein</fullName>
    </recommendedName>
</protein>
<dbReference type="PaxDb" id="8022-A0A060XXJ8"/>
<proteinExistence type="predicted"/>
<name>A0A060XXJ8_ONCMY</name>
<accession>A0A060XXJ8</accession>
<reference evidence="1" key="2">
    <citation type="submission" date="2014-03" db="EMBL/GenBank/DDBJ databases">
        <authorList>
            <person name="Genoscope - CEA"/>
        </authorList>
    </citation>
    <scope>NUCLEOTIDE SEQUENCE</scope>
</reference>
<sequence length="153" mass="16280">MENKSTSSQLPTALRLGNTHFSTAGHAFRLATPTSANSSTTPAATRPSLPSFSFTQIQIADVLKELQNLDPYKSAGLDNLDPLFLKLSAAIVATPINSLFNLSFILSEIPKDWKAAASSVCQIRGHVVRSSGSLYGGATGFNSRAGSFLCIYQ</sequence>